<keyword evidence="1" id="KW-0472">Membrane</keyword>
<accession>A0A365YIP8</accession>
<dbReference type="EMBL" id="POAF01000002">
    <property type="protein sequence ID" value="RBM02542.1"/>
    <property type="molecule type" value="Genomic_DNA"/>
</dbReference>
<feature type="transmembrane region" description="Helical" evidence="1">
    <location>
        <begin position="64"/>
        <end position="82"/>
    </location>
</feature>
<protein>
    <submittedName>
        <fullName evidence="2">Uncharacterized protein</fullName>
    </submittedName>
</protein>
<keyword evidence="1" id="KW-1133">Transmembrane helix</keyword>
<keyword evidence="3" id="KW-1185">Reference proteome</keyword>
<gene>
    <name evidence="2" type="ORF">C1H84_03645</name>
</gene>
<keyword evidence="1" id="KW-0812">Transmembrane</keyword>
<dbReference type="Proteomes" id="UP000252167">
    <property type="component" value="Unassembled WGS sequence"/>
</dbReference>
<evidence type="ECO:0000256" key="1">
    <source>
        <dbReference type="SAM" id="Phobius"/>
    </source>
</evidence>
<reference evidence="2 3" key="1">
    <citation type="submission" date="2018-01" db="EMBL/GenBank/DDBJ databases">
        <title>Glutamicibacter soli strain NHPC-3 Whole genome sequence and assembly.</title>
        <authorList>
            <person name="Choudhury P."/>
            <person name="Gupta D."/>
            <person name="Sengupta K."/>
            <person name="Jawed A."/>
            <person name="Sultana N."/>
            <person name="Saha P."/>
        </authorList>
    </citation>
    <scope>NUCLEOTIDE SEQUENCE [LARGE SCALE GENOMIC DNA]</scope>
    <source>
        <strain evidence="2 3">NHPC-3</strain>
    </source>
</reference>
<sequence>MNYERKLAFNLRMQGMTEAEIAETLKEVRSYENTAGTSVETEFGPAEEYAKQFPKRKRRTQGRAIASVGMVLAIVYLLFAFFGKPLAGIDIRDYVGPLVILPALAVIAAGLLLGFLVDYFRPARVS</sequence>
<dbReference type="RefSeq" id="WP_053797728.1">
    <property type="nucleotide sequence ID" value="NZ_CM125969.1"/>
</dbReference>
<proteinExistence type="predicted"/>
<organism evidence="2 3">
    <name type="scientific">Glutamicibacter soli</name>
    <dbReference type="NCBI Taxonomy" id="453836"/>
    <lineage>
        <taxon>Bacteria</taxon>
        <taxon>Bacillati</taxon>
        <taxon>Actinomycetota</taxon>
        <taxon>Actinomycetes</taxon>
        <taxon>Micrococcales</taxon>
        <taxon>Micrococcaceae</taxon>
        <taxon>Glutamicibacter</taxon>
    </lineage>
</organism>
<comment type="caution">
    <text evidence="2">The sequence shown here is derived from an EMBL/GenBank/DDBJ whole genome shotgun (WGS) entry which is preliminary data.</text>
</comment>
<dbReference type="AlphaFoldDB" id="A0A365YIP8"/>
<evidence type="ECO:0000313" key="2">
    <source>
        <dbReference type="EMBL" id="RBM02542.1"/>
    </source>
</evidence>
<name>A0A365YIP8_9MICC</name>
<feature type="transmembrane region" description="Helical" evidence="1">
    <location>
        <begin position="94"/>
        <end position="117"/>
    </location>
</feature>
<evidence type="ECO:0000313" key="3">
    <source>
        <dbReference type="Proteomes" id="UP000252167"/>
    </source>
</evidence>